<organism evidence="1">
    <name type="scientific">hydrothermal vent metagenome</name>
    <dbReference type="NCBI Taxonomy" id="652676"/>
    <lineage>
        <taxon>unclassified sequences</taxon>
        <taxon>metagenomes</taxon>
        <taxon>ecological metagenomes</taxon>
    </lineage>
</organism>
<dbReference type="InterPro" id="IPR047589">
    <property type="entry name" value="DUF11_rpt"/>
</dbReference>
<dbReference type="EMBL" id="UOEU01000201">
    <property type="protein sequence ID" value="VAW31326.1"/>
    <property type="molecule type" value="Genomic_DNA"/>
</dbReference>
<feature type="non-terminal residue" evidence="1">
    <location>
        <position position="1"/>
    </location>
</feature>
<accession>A0A3B0VGY2</accession>
<gene>
    <name evidence="1" type="ORF">MNBD_CHLOROFLEXI01-581</name>
</gene>
<evidence type="ECO:0008006" key="2">
    <source>
        <dbReference type="Google" id="ProtNLM"/>
    </source>
</evidence>
<dbReference type="AlphaFoldDB" id="A0A3B0VGY2"/>
<sequence>GRYIVFLSFATNLVPGDNNDNADIFVYDTVMDTMEIVSVSSSGALGNAGSKDPAICGSGRFVSFTSESTNLVPIPYNGERQVFIHDRVTNTTFLGSGTDTFMGNGRAHRSTLSADCRTIGFATEADNLISGDTNGLRDMFVGTIVVPADMTTSTITAAGITEPGNVITYTFTLKNLGTETAVVNLNSPIPSNTTYVNSSVSGMGVSYDNGQNAVQWSGNIPGEGEMVISYAVTINPALVDFTLISNQPNITADGNSVPLQYVFAVNGIKTYLPIAHR</sequence>
<name>A0A3B0VGY2_9ZZZZ</name>
<protein>
    <recommendedName>
        <fullName evidence="2">DUF11 domain-containing protein</fullName>
    </recommendedName>
</protein>
<reference evidence="1" key="1">
    <citation type="submission" date="2018-06" db="EMBL/GenBank/DDBJ databases">
        <authorList>
            <person name="Zhirakovskaya E."/>
        </authorList>
    </citation>
    <scope>NUCLEOTIDE SEQUENCE</scope>
</reference>
<evidence type="ECO:0000313" key="1">
    <source>
        <dbReference type="EMBL" id="VAW31326.1"/>
    </source>
</evidence>
<dbReference type="NCBIfam" id="TIGR01451">
    <property type="entry name" value="B_ant_repeat"/>
    <property type="match status" value="1"/>
</dbReference>
<proteinExistence type="predicted"/>